<comment type="caution">
    <text evidence="12">The sequence shown here is derived from an EMBL/GenBank/DDBJ whole genome shotgun (WGS) entry which is preliminary data.</text>
</comment>
<comment type="subcellular location">
    <subcellularLocation>
        <location evidence="1">Cell inner membrane</location>
        <topology evidence="1">Multi-pass membrane protein</topology>
    </subcellularLocation>
</comment>
<dbReference type="PROSITE" id="PS50885">
    <property type="entry name" value="HAMP"/>
    <property type="match status" value="1"/>
</dbReference>
<evidence type="ECO:0000259" key="11">
    <source>
        <dbReference type="PROSITE" id="PS51753"/>
    </source>
</evidence>
<dbReference type="SMART" id="SM00283">
    <property type="entry name" value="MA"/>
    <property type="match status" value="1"/>
</dbReference>
<keyword evidence="7" id="KW-0472">Membrane</keyword>
<evidence type="ECO:0000256" key="6">
    <source>
        <dbReference type="SAM" id="MobiDB-lite"/>
    </source>
</evidence>
<dbReference type="Gene3D" id="1.10.287.950">
    <property type="entry name" value="Methyl-accepting chemotaxis protein"/>
    <property type="match status" value="1"/>
</dbReference>
<feature type="domain" description="HBM" evidence="11">
    <location>
        <begin position="54"/>
        <end position="299"/>
    </location>
</feature>
<evidence type="ECO:0000313" key="12">
    <source>
        <dbReference type="EMBL" id="PPC77335.1"/>
    </source>
</evidence>
<dbReference type="InterPro" id="IPR004089">
    <property type="entry name" value="MCPsignal_dom"/>
</dbReference>
<dbReference type="SMART" id="SM01358">
    <property type="entry name" value="HBM"/>
    <property type="match status" value="1"/>
</dbReference>
<dbReference type="CDD" id="cd06225">
    <property type="entry name" value="HAMP"/>
    <property type="match status" value="1"/>
</dbReference>
<dbReference type="PROSITE" id="PS50192">
    <property type="entry name" value="T_SNARE"/>
    <property type="match status" value="1"/>
</dbReference>
<evidence type="ECO:0000259" key="8">
    <source>
        <dbReference type="PROSITE" id="PS50111"/>
    </source>
</evidence>
<evidence type="ECO:0000259" key="9">
    <source>
        <dbReference type="PROSITE" id="PS50192"/>
    </source>
</evidence>
<dbReference type="FunFam" id="1.10.287.950:FF:000001">
    <property type="entry name" value="Methyl-accepting chemotaxis sensory transducer"/>
    <property type="match status" value="1"/>
</dbReference>
<keyword evidence="7" id="KW-0812">Transmembrane</keyword>
<dbReference type="PROSITE" id="PS50111">
    <property type="entry name" value="CHEMOTAXIS_TRANSDUC_2"/>
    <property type="match status" value="1"/>
</dbReference>
<evidence type="ECO:0000313" key="13">
    <source>
        <dbReference type="Proteomes" id="UP000238196"/>
    </source>
</evidence>
<dbReference type="Pfam" id="PF00672">
    <property type="entry name" value="HAMP"/>
    <property type="match status" value="1"/>
</dbReference>
<feature type="domain" description="T-SNARE coiled-coil homology" evidence="9">
    <location>
        <begin position="570"/>
        <end position="632"/>
    </location>
</feature>
<evidence type="ECO:0000256" key="2">
    <source>
        <dbReference type="ARBA" id="ARBA00022519"/>
    </source>
</evidence>
<dbReference type="GO" id="GO:0007165">
    <property type="term" value="P:signal transduction"/>
    <property type="evidence" value="ECO:0007669"/>
    <property type="project" value="UniProtKB-KW"/>
</dbReference>
<protein>
    <submittedName>
        <fullName evidence="12">Methyl-accepting chemotaxis protein</fullName>
    </submittedName>
</protein>
<dbReference type="PANTHER" id="PTHR32089">
    <property type="entry name" value="METHYL-ACCEPTING CHEMOTAXIS PROTEIN MCPB"/>
    <property type="match status" value="1"/>
</dbReference>
<dbReference type="EMBL" id="PRLP01000034">
    <property type="protein sequence ID" value="PPC77335.1"/>
    <property type="molecule type" value="Genomic_DNA"/>
</dbReference>
<reference evidence="12 13" key="1">
    <citation type="submission" date="2018-02" db="EMBL/GenBank/DDBJ databases">
        <title>novel marine gammaproteobacteria from coastal saline agro ecosystem.</title>
        <authorList>
            <person name="Krishnan R."/>
            <person name="Ramesh Kumar N."/>
        </authorList>
    </citation>
    <scope>NUCLEOTIDE SEQUENCE [LARGE SCALE GENOMIC DNA]</scope>
    <source>
        <strain evidence="12 13">228</strain>
    </source>
</reference>
<feature type="domain" description="Methyl-accepting transducer" evidence="8">
    <location>
        <begin position="383"/>
        <end position="619"/>
    </location>
</feature>
<dbReference type="Proteomes" id="UP000238196">
    <property type="component" value="Unassembled WGS sequence"/>
</dbReference>
<dbReference type="SMART" id="SM00304">
    <property type="entry name" value="HAMP"/>
    <property type="match status" value="2"/>
</dbReference>
<dbReference type="InterPro" id="IPR003660">
    <property type="entry name" value="HAMP_dom"/>
</dbReference>
<dbReference type="GO" id="GO:0005886">
    <property type="term" value="C:plasma membrane"/>
    <property type="evidence" value="ECO:0007669"/>
    <property type="project" value="UniProtKB-SubCell"/>
</dbReference>
<dbReference type="SUPFAM" id="SSF58104">
    <property type="entry name" value="Methyl-accepting chemotaxis protein (MCP) signaling domain"/>
    <property type="match status" value="1"/>
</dbReference>
<sequence length="655" mass="70618">MSLQSLSHRQPVPRIRLLARLSIRARLIVGFGSLMLLTILITLVAFASIAGLRDNGVRMTAYQQFGEKLASLEQARLKYMGADDPQLAAPVSETIATLSAQEQQLSLAASTATAQQKLQAIAAATQEYQQAFSQLLNARAARDDAQLLGVKAGLAGQEAYQAFASTYFSELDQLFDIHAQLDVIQEVSQLSNAFAQIRLQALNYTRLGTPEAATAAHDAVTQLRQASEKLQNRVPDASAAALAQTQQSLQAFDQALTSVQQRQAQMAQAASQMLDSAQHMATLNSELQQEQRTLSQTSTADQQQRLLLTAALALIAALLAAWLIGRSIIRPLSAAVRLVEQVAEGDLRAQVQVDRHDEVGRLQQAIRSMTLALRSLAEEIGSSSSQVTGTANGLADTARTALDNLTRQQSETDLVATAMHEMAATIQEVARHAEQAAQAAHQADQQARNGVQVVVGVISDMDQLAQEIERTAQAVSQVQTESRQIGAVLDVIKAVAEQTNLLALNAAIEAARAGEAGRGFAVVADEVRGLAQRTQHSTQQIEELVSALWQKTGDASTAMGQSQQMTVDTVQRARAASQTLEQITVAVSVIQSMNEQIATAIEEQSVVAEDINRNVSSVRELTRHSVGQTQRTASSSHELRQASEQMHQQVARFVL</sequence>
<dbReference type="Pfam" id="PF00015">
    <property type="entry name" value="MCPsignal"/>
    <property type="match status" value="1"/>
</dbReference>
<keyword evidence="3 5" id="KW-0807">Transducer</keyword>
<feature type="transmembrane region" description="Helical" evidence="7">
    <location>
        <begin position="27"/>
        <end position="52"/>
    </location>
</feature>
<feature type="domain" description="HAMP" evidence="10">
    <location>
        <begin position="326"/>
        <end position="378"/>
    </location>
</feature>
<organism evidence="12 13">
    <name type="scientific">Proteobacteria bacterium 228</name>
    <dbReference type="NCBI Taxonomy" id="2083153"/>
    <lineage>
        <taxon>Bacteria</taxon>
        <taxon>Pseudomonadati</taxon>
        <taxon>Pseudomonadota</taxon>
    </lineage>
</organism>
<comment type="similarity">
    <text evidence="4">Belongs to the methyl-accepting chemotaxis (MCP) protein family.</text>
</comment>
<feature type="transmembrane region" description="Helical" evidence="7">
    <location>
        <begin position="306"/>
        <end position="325"/>
    </location>
</feature>
<name>A0A2S5KRP6_9PROT</name>
<proteinExistence type="inferred from homology"/>
<dbReference type="InterPro" id="IPR000727">
    <property type="entry name" value="T_SNARE_dom"/>
</dbReference>
<evidence type="ECO:0000256" key="1">
    <source>
        <dbReference type="ARBA" id="ARBA00004429"/>
    </source>
</evidence>
<keyword evidence="7" id="KW-1133">Transmembrane helix</keyword>
<keyword evidence="2" id="KW-1003">Cell membrane</keyword>
<dbReference type="AlphaFoldDB" id="A0A2S5KRP6"/>
<dbReference type="PANTHER" id="PTHR32089:SF120">
    <property type="entry name" value="METHYL-ACCEPTING CHEMOTAXIS PROTEIN TLPQ"/>
    <property type="match status" value="1"/>
</dbReference>
<evidence type="ECO:0000256" key="3">
    <source>
        <dbReference type="ARBA" id="ARBA00023224"/>
    </source>
</evidence>
<gene>
    <name evidence="12" type="ORF">C4K68_10720</name>
</gene>
<dbReference type="Pfam" id="PF16591">
    <property type="entry name" value="HBM"/>
    <property type="match status" value="1"/>
</dbReference>
<dbReference type="OrthoDB" id="6434013at2"/>
<feature type="region of interest" description="Disordered" evidence="6">
    <location>
        <begin position="622"/>
        <end position="643"/>
    </location>
</feature>
<dbReference type="Gene3D" id="1.20.1440.210">
    <property type="match status" value="2"/>
</dbReference>
<dbReference type="GO" id="GO:0006935">
    <property type="term" value="P:chemotaxis"/>
    <property type="evidence" value="ECO:0007669"/>
    <property type="project" value="UniProtKB-ARBA"/>
</dbReference>
<accession>A0A2S5KRP6</accession>
<evidence type="ECO:0000256" key="5">
    <source>
        <dbReference type="PROSITE-ProRule" id="PRU00284"/>
    </source>
</evidence>
<evidence type="ECO:0000256" key="7">
    <source>
        <dbReference type="SAM" id="Phobius"/>
    </source>
</evidence>
<evidence type="ECO:0000259" key="10">
    <source>
        <dbReference type="PROSITE" id="PS50885"/>
    </source>
</evidence>
<dbReference type="InterPro" id="IPR032255">
    <property type="entry name" value="HBM"/>
</dbReference>
<evidence type="ECO:0000256" key="4">
    <source>
        <dbReference type="ARBA" id="ARBA00029447"/>
    </source>
</evidence>
<dbReference type="PROSITE" id="PS51753">
    <property type="entry name" value="HBM"/>
    <property type="match status" value="1"/>
</dbReference>
<keyword evidence="2" id="KW-0997">Cell inner membrane</keyword>